<reference evidence="2" key="1">
    <citation type="submission" date="2017-05" db="EMBL/GenBank/DDBJ databases">
        <title>Polyphasic characterization of four soil-derived phenanthrene-degrading Acidovorax strains and proposal of Acidovorax phenanthrenivorans sp. nov.</title>
        <authorList>
            <person name="Singleton D."/>
            <person name="Lee J."/>
            <person name="Dickey A.N."/>
            <person name="Stroud A."/>
            <person name="Scholl E.H."/>
            <person name="Wright F.A."/>
            <person name="Aitken M.D."/>
        </authorList>
    </citation>
    <scope>NUCLEOTIDE SEQUENCE</scope>
    <source>
        <strain evidence="2">P4</strain>
    </source>
</reference>
<organism evidence="2 3">
    <name type="scientific">Acidovorax carolinensis</name>
    <dbReference type="NCBI Taxonomy" id="553814"/>
    <lineage>
        <taxon>Bacteria</taxon>
        <taxon>Pseudomonadati</taxon>
        <taxon>Pseudomonadota</taxon>
        <taxon>Betaproteobacteria</taxon>
        <taxon>Burkholderiales</taxon>
        <taxon>Comamonadaceae</taxon>
        <taxon>Acidovorax</taxon>
    </lineage>
</organism>
<accession>A0A240UHL2</accession>
<dbReference type="Proteomes" id="UP000194440">
    <property type="component" value="Chromosome"/>
</dbReference>
<dbReference type="EMBL" id="CP021366">
    <property type="protein sequence ID" value="ART60542.1"/>
    <property type="molecule type" value="Genomic_DNA"/>
</dbReference>
<feature type="region of interest" description="Disordered" evidence="1">
    <location>
        <begin position="31"/>
        <end position="75"/>
    </location>
</feature>
<name>A0A240UHL2_9BURK</name>
<protein>
    <submittedName>
        <fullName evidence="2">Uncharacterized protein</fullName>
    </submittedName>
</protein>
<evidence type="ECO:0000313" key="2">
    <source>
        <dbReference type="EMBL" id="ART60542.1"/>
    </source>
</evidence>
<dbReference type="AlphaFoldDB" id="A0A240UHL2"/>
<gene>
    <name evidence="2" type="ORF">CBP36_18480</name>
</gene>
<evidence type="ECO:0000313" key="3">
    <source>
        <dbReference type="Proteomes" id="UP000194440"/>
    </source>
</evidence>
<dbReference type="KEGG" id="acip:CBP36_18480"/>
<keyword evidence="3" id="KW-1185">Reference proteome</keyword>
<sequence>MRATILVSEPFELACPRPADAVELALPGHWRRPPQGGSRAAAQGKHDVHQPQPMCSGRYTSIPTTMVPRMPRRQK</sequence>
<evidence type="ECO:0000256" key="1">
    <source>
        <dbReference type="SAM" id="MobiDB-lite"/>
    </source>
</evidence>
<proteinExistence type="predicted"/>